<comment type="caution">
    <text evidence="1">The sequence shown here is derived from an EMBL/GenBank/DDBJ whole genome shotgun (WGS) entry which is preliminary data.</text>
</comment>
<dbReference type="AlphaFoldDB" id="A0AAV7UZ19"/>
<proteinExistence type="predicted"/>
<evidence type="ECO:0000313" key="2">
    <source>
        <dbReference type="Proteomes" id="UP001066276"/>
    </source>
</evidence>
<keyword evidence="2" id="KW-1185">Reference proteome</keyword>
<protein>
    <submittedName>
        <fullName evidence="1">Uncharacterized protein</fullName>
    </submittedName>
</protein>
<dbReference type="EMBL" id="JANPWB010000004">
    <property type="protein sequence ID" value="KAJ1192857.1"/>
    <property type="molecule type" value="Genomic_DNA"/>
</dbReference>
<name>A0AAV7UZ19_PLEWA</name>
<organism evidence="1 2">
    <name type="scientific">Pleurodeles waltl</name>
    <name type="common">Iberian ribbed newt</name>
    <dbReference type="NCBI Taxonomy" id="8319"/>
    <lineage>
        <taxon>Eukaryota</taxon>
        <taxon>Metazoa</taxon>
        <taxon>Chordata</taxon>
        <taxon>Craniata</taxon>
        <taxon>Vertebrata</taxon>
        <taxon>Euteleostomi</taxon>
        <taxon>Amphibia</taxon>
        <taxon>Batrachia</taxon>
        <taxon>Caudata</taxon>
        <taxon>Salamandroidea</taxon>
        <taxon>Salamandridae</taxon>
        <taxon>Pleurodelinae</taxon>
        <taxon>Pleurodeles</taxon>
    </lineage>
</organism>
<reference evidence="1" key="1">
    <citation type="journal article" date="2022" name="bioRxiv">
        <title>Sequencing and chromosome-scale assembly of the giantPleurodeles waltlgenome.</title>
        <authorList>
            <person name="Brown T."/>
            <person name="Elewa A."/>
            <person name="Iarovenko S."/>
            <person name="Subramanian E."/>
            <person name="Araus A.J."/>
            <person name="Petzold A."/>
            <person name="Susuki M."/>
            <person name="Suzuki K.-i.T."/>
            <person name="Hayashi T."/>
            <person name="Toyoda A."/>
            <person name="Oliveira C."/>
            <person name="Osipova E."/>
            <person name="Leigh N.D."/>
            <person name="Simon A."/>
            <person name="Yun M.H."/>
        </authorList>
    </citation>
    <scope>NUCLEOTIDE SEQUENCE</scope>
    <source>
        <strain evidence="1">20211129_DDA</strain>
        <tissue evidence="1">Liver</tissue>
    </source>
</reference>
<evidence type="ECO:0000313" key="1">
    <source>
        <dbReference type="EMBL" id="KAJ1192857.1"/>
    </source>
</evidence>
<accession>A0AAV7UZ19</accession>
<gene>
    <name evidence="1" type="ORF">NDU88_002163</name>
</gene>
<dbReference type="Proteomes" id="UP001066276">
    <property type="component" value="Chromosome 2_2"/>
</dbReference>
<sequence>MKVTVTDHNALVTSSGGKQFYRTTCLDFAAFPEPIVTYNCRRVEWPRVAADEEQHAEIYQLFVRFMLEFEGTSVDPDLMLSTQTIFFDKVKAVFYRDWQGRPSLVGKAPEWFTQDCKRAKLLLKKAVRECEWEDIKCARHKRALKAARKK</sequence>